<dbReference type="InterPro" id="IPR002589">
    <property type="entry name" value="Macro_dom"/>
</dbReference>
<reference evidence="3" key="1">
    <citation type="journal article" date="2011" name="J. Bacteriol.">
        <title>Genome sequences of eight morphologically diverse alphaproteobacteria.</title>
        <authorList>
            <consortium name="US DOE Joint Genome Institute"/>
            <person name="Brown P.J."/>
            <person name="Kysela D.T."/>
            <person name="Buechlein A."/>
            <person name="Hemmerich C."/>
            <person name="Brun Y.V."/>
        </authorList>
    </citation>
    <scope>NUCLEOTIDE SEQUENCE [LARGE SCALE GENOMIC DNA]</scope>
    <source>
        <strain evidence="3">ATCC 49814 / DSM 5838 / IFAM 1418</strain>
    </source>
</reference>
<name>C6XLS4_HIRBI</name>
<organism evidence="2 3">
    <name type="scientific">Hirschia baltica (strain ATCC 49814 / DSM 5838 / IFAM 1418)</name>
    <dbReference type="NCBI Taxonomy" id="582402"/>
    <lineage>
        <taxon>Bacteria</taxon>
        <taxon>Pseudomonadati</taxon>
        <taxon>Pseudomonadota</taxon>
        <taxon>Alphaproteobacteria</taxon>
        <taxon>Hyphomonadales</taxon>
        <taxon>Hyphomonadaceae</taxon>
        <taxon>Hirschia</taxon>
    </lineage>
</organism>
<dbReference type="eggNOG" id="COG2110">
    <property type="taxonomic scope" value="Bacteria"/>
</dbReference>
<keyword evidence="3" id="KW-1185">Reference proteome</keyword>
<dbReference type="EMBL" id="CP001678">
    <property type="protein sequence ID" value="ACT57980.1"/>
    <property type="molecule type" value="Genomic_DNA"/>
</dbReference>
<dbReference type="PROSITE" id="PS51154">
    <property type="entry name" value="MACRO"/>
    <property type="match status" value="1"/>
</dbReference>
<dbReference type="HOGENOM" id="CLU_635816_0_0_5"/>
<accession>C6XLS4</accession>
<proteinExistence type="predicted"/>
<feature type="domain" description="Macro" evidence="1">
    <location>
        <begin position="203"/>
        <end position="421"/>
    </location>
</feature>
<gene>
    <name evidence="2" type="ordered locus">Hbal_0278</name>
</gene>
<dbReference type="KEGG" id="hba:Hbal_0278"/>
<dbReference type="AlphaFoldDB" id="C6XLS4"/>
<dbReference type="STRING" id="582402.Hbal_0278"/>
<protein>
    <recommendedName>
        <fullName evidence="1">Macro domain-containing protein</fullName>
    </recommendedName>
</protein>
<evidence type="ECO:0000313" key="3">
    <source>
        <dbReference type="Proteomes" id="UP000002745"/>
    </source>
</evidence>
<sequence length="446" mass="49087">MADDKQAKSGLLNLDTDNIDVVLIAPFSPEGRARFDEFLVDTVGPAILRVEERTQRHVEVVLLNDLLEDELVEHEAIYRMLHLADIVIADVSTLEGVLDAKVVSAFSIRQSLTPNPAIAVTLDEKSVDYPFNIGSMVINAGSDHGRVNAQAILYAEVLAAVEGNPSRKYVSDVYASLSALRTDLRGSPNSAGKEPVYEEISYKPLHNRPDVRPPRFNVAVGDLRLVKNIDVWINPENTHMEMARVFDTSISGTIRHMSSQWSHGGKRSDDYIRRKLAEAMTGEDVPPGAALMTSCKGQLRSEHFVKKVVHVAAVKVNGDDPGCGYVPVNDVGVCLTQALYKIQDYNLSWMGRGHNRLASVITPLLGVGSNPEVAQKNVYSLLLHAVQFFDSNPDCLIDRFVLLAYSVEDRRLIKKALKRIPQLNNVAVSGVDTHTHEADDYSSGGI</sequence>
<dbReference type="Gene3D" id="3.40.220.10">
    <property type="entry name" value="Leucine Aminopeptidase, subunit E, domain 1"/>
    <property type="match status" value="1"/>
</dbReference>
<dbReference type="InterPro" id="IPR043472">
    <property type="entry name" value="Macro_dom-like"/>
</dbReference>
<dbReference type="Proteomes" id="UP000002745">
    <property type="component" value="Chromosome"/>
</dbReference>
<dbReference type="RefSeq" id="WP_012778138.1">
    <property type="nucleotide sequence ID" value="NC_012982.1"/>
</dbReference>
<evidence type="ECO:0000259" key="1">
    <source>
        <dbReference type="PROSITE" id="PS51154"/>
    </source>
</evidence>
<evidence type="ECO:0000313" key="2">
    <source>
        <dbReference type="EMBL" id="ACT57980.1"/>
    </source>
</evidence>